<protein>
    <recommendedName>
        <fullName evidence="9">Phosphate transporter</fullName>
    </recommendedName>
</protein>
<organism evidence="10 11">
    <name type="scientific">Haloarcula salina</name>
    <dbReference type="NCBI Taxonomy" id="1429914"/>
    <lineage>
        <taxon>Archaea</taxon>
        <taxon>Methanobacteriati</taxon>
        <taxon>Methanobacteriota</taxon>
        <taxon>Stenosarchaea group</taxon>
        <taxon>Halobacteria</taxon>
        <taxon>Halobacteriales</taxon>
        <taxon>Haloarculaceae</taxon>
        <taxon>Haloarcula</taxon>
    </lineage>
</organism>
<keyword evidence="4 9" id="KW-0813">Transport</keyword>
<evidence type="ECO:0000256" key="4">
    <source>
        <dbReference type="ARBA" id="ARBA00022448"/>
    </source>
</evidence>
<dbReference type="PANTHER" id="PTHR11101">
    <property type="entry name" value="PHOSPHATE TRANSPORTER"/>
    <property type="match status" value="1"/>
</dbReference>
<proteinExistence type="inferred from homology"/>
<keyword evidence="11" id="KW-1185">Reference proteome</keyword>
<dbReference type="Pfam" id="PF01384">
    <property type="entry name" value="PHO4"/>
    <property type="match status" value="2"/>
</dbReference>
<name>A0AA41KJ38_9EURY</name>
<dbReference type="AlphaFoldDB" id="A0AA41KJ38"/>
<comment type="caution">
    <text evidence="10">The sequence shown here is derived from an EMBL/GenBank/DDBJ whole genome shotgun (WGS) entry which is preliminary data.</text>
</comment>
<keyword evidence="8 9" id="KW-0472">Membrane</keyword>
<feature type="transmembrane region" description="Helical" evidence="9">
    <location>
        <begin position="286"/>
        <end position="305"/>
    </location>
</feature>
<comment type="similarity">
    <text evidence="3 9">Belongs to the inorganic phosphate transporter (PiT) (TC 2.A.20) family.</text>
</comment>
<evidence type="ECO:0000313" key="11">
    <source>
        <dbReference type="Proteomes" id="UP001166304"/>
    </source>
</evidence>
<dbReference type="PANTHER" id="PTHR11101:SF80">
    <property type="entry name" value="PHOSPHATE TRANSPORTER"/>
    <property type="match status" value="1"/>
</dbReference>
<evidence type="ECO:0000256" key="9">
    <source>
        <dbReference type="RuleBase" id="RU363058"/>
    </source>
</evidence>
<sequence length="361" mass="36884">MNATVIAGVGVLAAVFVGVNIGGSSTAAAFGPSVGSGVLTKAVAGALMTVFVLLGGWTVGRNVIRTLNEGIVPARTLTLGAGVVVLVFVGLSLVLANWLGIPASTSETTVGAIVGLGLATGTLRVWKVAEITAWWVASPLLALLAAAALGRYWYPWVERRLVGGDGVDGPFFTIERDGWRPRVALQGELRGRRGVLVVVTVLMGCYMAFSAGASNVANAVAPIVGEGSLTIGPAVLLATVAIGVGAFTVARRTLEVLGNDLAKLPLVAALVVEVVAASTISLLSILGIPASLAITTTCSIIGLNWGRSRRREQRAVATDGGTSETEELLDTGTTWRSVAVWVATPTLSAAATYAAFTVLLA</sequence>
<evidence type="ECO:0000313" key="10">
    <source>
        <dbReference type="EMBL" id="MBV0900489.1"/>
    </source>
</evidence>
<evidence type="ECO:0000256" key="7">
    <source>
        <dbReference type="ARBA" id="ARBA00022989"/>
    </source>
</evidence>
<feature type="transmembrane region" description="Helical" evidence="9">
    <location>
        <begin position="195"/>
        <end position="217"/>
    </location>
</feature>
<dbReference type="GO" id="GO:0005315">
    <property type="term" value="F:phosphate transmembrane transporter activity"/>
    <property type="evidence" value="ECO:0007669"/>
    <property type="project" value="InterPro"/>
</dbReference>
<feature type="transmembrane region" description="Helical" evidence="9">
    <location>
        <begin position="229"/>
        <end position="249"/>
    </location>
</feature>
<evidence type="ECO:0000256" key="1">
    <source>
        <dbReference type="ARBA" id="ARBA00001981"/>
    </source>
</evidence>
<dbReference type="GO" id="GO:0016020">
    <property type="term" value="C:membrane"/>
    <property type="evidence" value="ECO:0007669"/>
    <property type="project" value="UniProtKB-SubCell"/>
</dbReference>
<accession>A0AA41KJ38</accession>
<feature type="transmembrane region" description="Helical" evidence="9">
    <location>
        <begin position="261"/>
        <end position="280"/>
    </location>
</feature>
<dbReference type="GO" id="GO:0035435">
    <property type="term" value="P:phosphate ion transmembrane transport"/>
    <property type="evidence" value="ECO:0007669"/>
    <property type="project" value="TreeGrafter"/>
</dbReference>
<feature type="transmembrane region" description="Helical" evidence="9">
    <location>
        <begin position="76"/>
        <end position="99"/>
    </location>
</feature>
<feature type="transmembrane region" description="Helical" evidence="9">
    <location>
        <begin position="43"/>
        <end position="64"/>
    </location>
</feature>
<keyword evidence="5 9" id="KW-0592">Phosphate transport</keyword>
<evidence type="ECO:0000256" key="8">
    <source>
        <dbReference type="ARBA" id="ARBA00023136"/>
    </source>
</evidence>
<reference evidence="10" key="1">
    <citation type="submission" date="2021-06" db="EMBL/GenBank/DDBJ databases">
        <title>New haloarchaea isolates fom saline soil.</title>
        <authorList>
            <person name="Duran-Viseras A."/>
            <person name="Sanchez-Porro C.S."/>
            <person name="Ventosa A."/>
        </authorList>
    </citation>
    <scope>NUCLEOTIDE SEQUENCE</scope>
    <source>
        <strain evidence="10">JCM 18369</strain>
    </source>
</reference>
<comment type="subcellular location">
    <subcellularLocation>
        <location evidence="2 9">Membrane</location>
        <topology evidence="2 9">Multi-pass membrane protein</topology>
    </subcellularLocation>
</comment>
<evidence type="ECO:0000256" key="5">
    <source>
        <dbReference type="ARBA" id="ARBA00022592"/>
    </source>
</evidence>
<evidence type="ECO:0000256" key="3">
    <source>
        <dbReference type="ARBA" id="ARBA00009916"/>
    </source>
</evidence>
<evidence type="ECO:0000256" key="6">
    <source>
        <dbReference type="ARBA" id="ARBA00022692"/>
    </source>
</evidence>
<keyword evidence="7 9" id="KW-1133">Transmembrane helix</keyword>
<keyword evidence="6 9" id="KW-0812">Transmembrane</keyword>
<feature type="transmembrane region" description="Helical" evidence="9">
    <location>
        <begin position="133"/>
        <end position="154"/>
    </location>
</feature>
<gene>
    <name evidence="10" type="ORF">KTS37_01695</name>
</gene>
<dbReference type="InterPro" id="IPR001204">
    <property type="entry name" value="Phos_transporter"/>
</dbReference>
<dbReference type="Proteomes" id="UP001166304">
    <property type="component" value="Unassembled WGS sequence"/>
</dbReference>
<dbReference type="EMBL" id="JAHQXE010000001">
    <property type="protein sequence ID" value="MBV0900489.1"/>
    <property type="molecule type" value="Genomic_DNA"/>
</dbReference>
<comment type="function">
    <text evidence="1">Potential transporter for phosphate.</text>
</comment>
<evidence type="ECO:0000256" key="2">
    <source>
        <dbReference type="ARBA" id="ARBA00004141"/>
    </source>
</evidence>
<dbReference type="RefSeq" id="WP_162412215.1">
    <property type="nucleotide sequence ID" value="NZ_JAHQXE010000001.1"/>
</dbReference>